<evidence type="ECO:0008006" key="5">
    <source>
        <dbReference type="Google" id="ProtNLM"/>
    </source>
</evidence>
<feature type="region of interest" description="Disordered" evidence="1">
    <location>
        <begin position="185"/>
        <end position="218"/>
    </location>
</feature>
<feature type="compositionally biased region" description="Polar residues" evidence="1">
    <location>
        <begin position="36"/>
        <end position="56"/>
    </location>
</feature>
<feature type="chain" id="PRO_5039641034" description="DUF4878 domain-containing protein" evidence="2">
    <location>
        <begin position="22"/>
        <end position="218"/>
    </location>
</feature>
<reference evidence="3 4" key="1">
    <citation type="submission" date="2019-08" db="EMBL/GenBank/DDBJ databases">
        <title>Bacillus genomes from the desert of Cuatro Cienegas, Coahuila.</title>
        <authorList>
            <person name="Olmedo-Alvarez G."/>
        </authorList>
    </citation>
    <scope>NUCLEOTIDE SEQUENCE [LARGE SCALE GENOMIC DNA]</scope>
    <source>
        <strain evidence="3 4">CH128b_4D</strain>
    </source>
</reference>
<comment type="caution">
    <text evidence="3">The sequence shown here is derived from an EMBL/GenBank/DDBJ whole genome shotgun (WGS) entry which is preliminary data.</text>
</comment>
<keyword evidence="2" id="KW-0732">Signal</keyword>
<feature type="region of interest" description="Disordered" evidence="1">
    <location>
        <begin position="20"/>
        <end position="66"/>
    </location>
</feature>
<proteinExistence type="predicted"/>
<sequence>MKKVFYGIGIAGLLLAGCGTAEESTEADPSEAQAVKDTQQETYETASSDDSTNGNTEDGPEMTKEKAEEVLKKYEETFMEVIEKGPELEEYESKDEIIQQFSMIMTEGQAKSLADIYIKNSDGDLSVVATEAPIWLKYEQEYSVHESSEEEYRVVQNISSQLRGNLEVTYVLVKENGSWVVSKTKTANIEQEESDNGEKEEFNQDRNEVRTEGDMDFK</sequence>
<protein>
    <recommendedName>
        <fullName evidence="5">DUF4878 domain-containing protein</fullName>
    </recommendedName>
</protein>
<accession>A0A5D4MFB4</accession>
<dbReference type="EMBL" id="VTEG01000003">
    <property type="protein sequence ID" value="TYS00267.1"/>
    <property type="molecule type" value="Genomic_DNA"/>
</dbReference>
<dbReference type="PROSITE" id="PS51257">
    <property type="entry name" value="PROKAR_LIPOPROTEIN"/>
    <property type="match status" value="1"/>
</dbReference>
<name>A0A5D4MFB4_9BACI</name>
<feature type="signal peptide" evidence="2">
    <location>
        <begin position="1"/>
        <end position="21"/>
    </location>
</feature>
<evidence type="ECO:0000256" key="1">
    <source>
        <dbReference type="SAM" id="MobiDB-lite"/>
    </source>
</evidence>
<dbReference type="AlphaFoldDB" id="A0A5D4MFB4"/>
<evidence type="ECO:0000313" key="3">
    <source>
        <dbReference type="EMBL" id="TYS00267.1"/>
    </source>
</evidence>
<dbReference type="RefSeq" id="WP_113930023.1">
    <property type="nucleotide sequence ID" value="NZ_VTEG01000003.1"/>
</dbReference>
<evidence type="ECO:0000256" key="2">
    <source>
        <dbReference type="SAM" id="SignalP"/>
    </source>
</evidence>
<feature type="compositionally biased region" description="Basic and acidic residues" evidence="1">
    <location>
        <begin position="196"/>
        <end position="218"/>
    </location>
</feature>
<dbReference type="Proteomes" id="UP000325182">
    <property type="component" value="Unassembled WGS sequence"/>
</dbReference>
<organism evidence="3 4">
    <name type="scientific">Rossellomorea vietnamensis</name>
    <dbReference type="NCBI Taxonomy" id="218284"/>
    <lineage>
        <taxon>Bacteria</taxon>
        <taxon>Bacillati</taxon>
        <taxon>Bacillota</taxon>
        <taxon>Bacilli</taxon>
        <taxon>Bacillales</taxon>
        <taxon>Bacillaceae</taxon>
        <taxon>Rossellomorea</taxon>
    </lineage>
</organism>
<gene>
    <name evidence="3" type="ORF">FZC84_06905</name>
</gene>
<evidence type="ECO:0000313" key="4">
    <source>
        <dbReference type="Proteomes" id="UP000325182"/>
    </source>
</evidence>